<evidence type="ECO:0000256" key="6">
    <source>
        <dbReference type="ARBA" id="ARBA00023288"/>
    </source>
</evidence>
<dbReference type="InterPro" id="IPR032831">
    <property type="entry name" value="LptM_cons"/>
</dbReference>
<accession>A0A4R6WWY6</accession>
<dbReference type="Proteomes" id="UP000295783">
    <property type="component" value="Unassembled WGS sequence"/>
</dbReference>
<dbReference type="AlphaFoldDB" id="A0A4R6WWY6"/>
<evidence type="ECO:0000256" key="8">
    <source>
        <dbReference type="SAM" id="SignalP"/>
    </source>
</evidence>
<reference evidence="9 10" key="1">
    <citation type="submission" date="2019-03" db="EMBL/GenBank/DDBJ databases">
        <title>Genomic Encyclopedia of Type Strains, Phase III (KMG-III): the genomes of soil and plant-associated and newly described type strains.</title>
        <authorList>
            <person name="Whitman W."/>
        </authorList>
    </citation>
    <scope>NUCLEOTIDE SEQUENCE [LARGE SCALE GENOMIC DNA]</scope>
    <source>
        <strain evidence="9 10">CGMCC 1.7660</strain>
    </source>
</reference>
<gene>
    <name evidence="9" type="ORF">A8950_0457</name>
</gene>
<feature type="region of interest" description="Disordered" evidence="7">
    <location>
        <begin position="29"/>
        <end position="58"/>
    </location>
</feature>
<feature type="compositionally biased region" description="Polar residues" evidence="7">
    <location>
        <begin position="35"/>
        <end position="58"/>
    </location>
</feature>
<keyword evidence="10" id="KW-1185">Reference proteome</keyword>
<dbReference type="GO" id="GO:0009279">
    <property type="term" value="C:cell outer membrane"/>
    <property type="evidence" value="ECO:0007669"/>
    <property type="project" value="UniProtKB-SubCell"/>
</dbReference>
<evidence type="ECO:0000256" key="4">
    <source>
        <dbReference type="ARBA" id="ARBA00023139"/>
    </source>
</evidence>
<evidence type="ECO:0000256" key="2">
    <source>
        <dbReference type="ARBA" id="ARBA00022729"/>
    </source>
</evidence>
<evidence type="ECO:0000256" key="7">
    <source>
        <dbReference type="SAM" id="MobiDB-lite"/>
    </source>
</evidence>
<feature type="chain" id="PRO_5020786625" evidence="8">
    <location>
        <begin position="23"/>
        <end position="58"/>
    </location>
</feature>
<sequence length="58" mass="6081">MRRSIAASILLAAAVSLALSVAACGRKGDPYLPKDQQNTFPDQYPKSTQPQGGIFSGS</sequence>
<dbReference type="NCBIfam" id="NF047847">
    <property type="entry name" value="SS_mature_LptM"/>
    <property type="match status" value="1"/>
</dbReference>
<evidence type="ECO:0000313" key="9">
    <source>
        <dbReference type="EMBL" id="TDQ83913.1"/>
    </source>
</evidence>
<name>A0A4R6WWY6_9PROT</name>
<dbReference type="RefSeq" id="WP_133611991.1">
    <property type="nucleotide sequence ID" value="NZ_SNYW01000006.1"/>
</dbReference>
<keyword evidence="4" id="KW-0564">Palmitate</keyword>
<dbReference type="EMBL" id="SNYW01000006">
    <property type="protein sequence ID" value="TDQ83913.1"/>
    <property type="molecule type" value="Genomic_DNA"/>
</dbReference>
<feature type="signal peptide" evidence="8">
    <location>
        <begin position="1"/>
        <end position="22"/>
    </location>
</feature>
<dbReference type="PROSITE" id="PS51257">
    <property type="entry name" value="PROKAR_LIPOPROTEIN"/>
    <property type="match status" value="1"/>
</dbReference>
<keyword evidence="5" id="KW-0998">Cell outer membrane</keyword>
<proteinExistence type="predicted"/>
<keyword evidence="6 9" id="KW-0449">Lipoprotein</keyword>
<evidence type="ECO:0000256" key="5">
    <source>
        <dbReference type="ARBA" id="ARBA00023237"/>
    </source>
</evidence>
<keyword evidence="2 8" id="KW-0732">Signal</keyword>
<comment type="subcellular location">
    <subcellularLocation>
        <location evidence="1">Cell outer membrane</location>
        <topology evidence="1">Lipid-anchor</topology>
    </subcellularLocation>
</comment>
<evidence type="ECO:0000313" key="10">
    <source>
        <dbReference type="Proteomes" id="UP000295783"/>
    </source>
</evidence>
<protein>
    <submittedName>
        <fullName evidence="9">Putative small lipoprotein YifL</fullName>
    </submittedName>
</protein>
<keyword evidence="3" id="KW-0472">Membrane</keyword>
<organism evidence="9 10">
    <name type="scientific">Dongia mobilis</name>
    <dbReference type="NCBI Taxonomy" id="578943"/>
    <lineage>
        <taxon>Bacteria</taxon>
        <taxon>Pseudomonadati</taxon>
        <taxon>Pseudomonadota</taxon>
        <taxon>Alphaproteobacteria</taxon>
        <taxon>Rhodospirillales</taxon>
        <taxon>Dongiaceae</taxon>
        <taxon>Dongia</taxon>
    </lineage>
</organism>
<comment type="caution">
    <text evidence="9">The sequence shown here is derived from an EMBL/GenBank/DDBJ whole genome shotgun (WGS) entry which is preliminary data.</text>
</comment>
<evidence type="ECO:0000256" key="3">
    <source>
        <dbReference type="ARBA" id="ARBA00023136"/>
    </source>
</evidence>
<evidence type="ECO:0000256" key="1">
    <source>
        <dbReference type="ARBA" id="ARBA00004459"/>
    </source>
</evidence>